<feature type="domain" description="NAD-dependent epimerase/dehydratase" evidence="2">
    <location>
        <begin position="6"/>
        <end position="215"/>
    </location>
</feature>
<keyword evidence="5" id="KW-1185">Reference proteome</keyword>
<dbReference type="PANTHER" id="PTHR11092:SF0">
    <property type="entry name" value="EPIMERASE FAMILY PROTEIN SDR39U1"/>
    <property type="match status" value="1"/>
</dbReference>
<dbReference type="NCBIfam" id="TIGR01777">
    <property type="entry name" value="yfcH"/>
    <property type="match status" value="1"/>
</dbReference>
<dbReference type="Proteomes" id="UP000678513">
    <property type="component" value="Chromosome"/>
</dbReference>
<protein>
    <submittedName>
        <fullName evidence="4">TIGR01777 family oxidoreductase</fullName>
    </submittedName>
</protein>
<dbReference type="Pfam" id="PF08338">
    <property type="entry name" value="DUF1731"/>
    <property type="match status" value="1"/>
</dbReference>
<dbReference type="InterPro" id="IPR001509">
    <property type="entry name" value="Epimerase_deHydtase"/>
</dbReference>
<dbReference type="SUPFAM" id="SSF51735">
    <property type="entry name" value="NAD(P)-binding Rossmann-fold domains"/>
    <property type="match status" value="1"/>
</dbReference>
<evidence type="ECO:0000259" key="2">
    <source>
        <dbReference type="Pfam" id="PF01370"/>
    </source>
</evidence>
<evidence type="ECO:0000313" key="5">
    <source>
        <dbReference type="Proteomes" id="UP000678513"/>
    </source>
</evidence>
<dbReference type="EMBL" id="CP072384">
    <property type="protein sequence ID" value="QUC07689.1"/>
    <property type="molecule type" value="Genomic_DNA"/>
</dbReference>
<dbReference type="PANTHER" id="PTHR11092">
    <property type="entry name" value="SUGAR NUCLEOTIDE EPIMERASE RELATED"/>
    <property type="match status" value="1"/>
</dbReference>
<proteinExistence type="inferred from homology"/>
<name>A0ABX7Y3D8_9ACTN</name>
<comment type="similarity">
    <text evidence="1">Belongs to the NAD(P)-dependent epimerase/dehydratase family. SDR39U1 subfamily.</text>
</comment>
<sequence length="307" mass="32798">MTPRRVVISGASGLIGSALECSLRADGIAITKLVRTQPRNADEIPWDPARGVLDPDALAGAEAVVNLNGASIGKLPWTAAYRRTLHESRIQPTRTIAAAITWLGRHAPMLVSASAVGFYGHRPSERLREDSGAGDTFLANLCAAWEAEALKACPYTDVALIRTAALLHPQAVLKPMMSLTRWFLGGPLDSGRQQWPWLSLEDEVRAIRHVIDHRLRGPVNLSGPTPASGANIGRALAKRLNRPYVLPTPAPALRLLLGRDAADSLLLADAHVEPAVLLESGFTFTHPTAEAAIEAALPSSSRPTSPS</sequence>
<evidence type="ECO:0000256" key="1">
    <source>
        <dbReference type="ARBA" id="ARBA00009353"/>
    </source>
</evidence>
<dbReference type="InterPro" id="IPR013549">
    <property type="entry name" value="DUF1731"/>
</dbReference>
<evidence type="ECO:0000259" key="3">
    <source>
        <dbReference type="Pfam" id="PF08338"/>
    </source>
</evidence>
<dbReference type="RefSeq" id="WP_212322365.1">
    <property type="nucleotide sequence ID" value="NZ_AP024463.1"/>
</dbReference>
<dbReference type="InterPro" id="IPR010099">
    <property type="entry name" value="SDR39U1"/>
</dbReference>
<gene>
    <name evidence="4" type="ORF">J5A65_12265</name>
</gene>
<organism evidence="4 5">
    <name type="scientific">Arachnia rubra</name>
    <dbReference type="NCBI Taxonomy" id="1547448"/>
    <lineage>
        <taxon>Bacteria</taxon>
        <taxon>Bacillati</taxon>
        <taxon>Actinomycetota</taxon>
        <taxon>Actinomycetes</taxon>
        <taxon>Propionibacteriales</taxon>
        <taxon>Propionibacteriaceae</taxon>
        <taxon>Arachnia</taxon>
    </lineage>
</organism>
<dbReference type="InterPro" id="IPR036291">
    <property type="entry name" value="NAD(P)-bd_dom_sf"/>
</dbReference>
<reference evidence="4 5" key="1">
    <citation type="submission" date="2021-03" db="EMBL/GenBank/DDBJ databases">
        <title>Human Oral Microbial Genomes.</title>
        <authorList>
            <person name="Johnston C.D."/>
            <person name="Chen T."/>
            <person name="Dewhirst F.E."/>
        </authorList>
    </citation>
    <scope>NUCLEOTIDE SEQUENCE [LARGE SCALE GENOMIC DNA]</scope>
    <source>
        <strain evidence="4 5">DSMZ 100122</strain>
    </source>
</reference>
<dbReference type="Pfam" id="PF01370">
    <property type="entry name" value="Epimerase"/>
    <property type="match status" value="1"/>
</dbReference>
<dbReference type="Gene3D" id="3.40.50.720">
    <property type="entry name" value="NAD(P)-binding Rossmann-like Domain"/>
    <property type="match status" value="1"/>
</dbReference>
<accession>A0ABX7Y3D8</accession>
<feature type="domain" description="DUF1731" evidence="3">
    <location>
        <begin position="248"/>
        <end position="295"/>
    </location>
</feature>
<evidence type="ECO:0000313" key="4">
    <source>
        <dbReference type="EMBL" id="QUC07689.1"/>
    </source>
</evidence>